<keyword evidence="2 7" id="KW-0963">Cytoplasm</keyword>
<dbReference type="EMBL" id="CP033433">
    <property type="protein sequence ID" value="AYQ71737.1"/>
    <property type="molecule type" value="Genomic_DNA"/>
</dbReference>
<comment type="catalytic activity">
    <reaction evidence="5 7">
        <text>2-deoxy-D-ribose 5-phosphate = D-glyceraldehyde 3-phosphate + acetaldehyde</text>
        <dbReference type="Rhea" id="RHEA:12821"/>
        <dbReference type="ChEBI" id="CHEBI:15343"/>
        <dbReference type="ChEBI" id="CHEBI:59776"/>
        <dbReference type="ChEBI" id="CHEBI:62877"/>
        <dbReference type="EC" id="4.1.2.4"/>
    </reaction>
</comment>
<dbReference type="GO" id="GO:0004139">
    <property type="term" value="F:deoxyribose-phosphate aldolase activity"/>
    <property type="evidence" value="ECO:0007669"/>
    <property type="project" value="UniProtKB-UniRule"/>
</dbReference>
<dbReference type="CDD" id="cd00959">
    <property type="entry name" value="DeoC"/>
    <property type="match status" value="1"/>
</dbReference>
<comment type="function">
    <text evidence="6 7">Catalyzes a reversible aldol reaction between acetaldehyde and D-glyceraldehyde 3-phosphate to generate 2-deoxy-D-ribose 5-phosphate.</text>
</comment>
<dbReference type="PANTHER" id="PTHR10889:SF1">
    <property type="entry name" value="DEOXYRIBOSE-PHOSPHATE ALDOLASE"/>
    <property type="match status" value="1"/>
</dbReference>
<sequence length="227" mass="23729">MRSLNWESRWTRLPEGAALPARVDYSLLRADAVAADIRKICEEALTHRFYSVCVGGGWVRLAREMLSGTGVKVCAVVGFPLGATATRAKAFEASAALDDGAAEIDMVLPIGKLIDGDAEAVERDISAVVQAVQGGALVKVILETSLLSDDRKREGCRIAEAAGADFVQTSTGYGLSGATEADIRLLRETVSPAMGIKASGGIRTRQAAEALLAAGAGRIGTSTLLIQ</sequence>
<feature type="active site" description="Proton donor/acceptor" evidence="7">
    <location>
        <position position="197"/>
    </location>
</feature>
<dbReference type="Gene3D" id="3.20.20.70">
    <property type="entry name" value="Aldolase class I"/>
    <property type="match status" value="1"/>
</dbReference>
<dbReference type="PIRSF" id="PIRSF001357">
    <property type="entry name" value="DeoC"/>
    <property type="match status" value="1"/>
</dbReference>
<dbReference type="PANTHER" id="PTHR10889">
    <property type="entry name" value="DEOXYRIBOSE-PHOSPHATE ALDOLASE"/>
    <property type="match status" value="1"/>
</dbReference>
<reference evidence="8 9" key="1">
    <citation type="submission" date="2018-10" db="EMBL/GenBank/DDBJ databases">
        <title>Genome Sequence of Cohnella sp.</title>
        <authorList>
            <person name="Srinivasan S."/>
            <person name="Kim M.K."/>
        </authorList>
    </citation>
    <scope>NUCLEOTIDE SEQUENCE [LARGE SCALE GENOMIC DNA]</scope>
    <source>
        <strain evidence="8 9">18JY8-7</strain>
    </source>
</reference>
<keyword evidence="4 7" id="KW-0704">Schiff base</keyword>
<gene>
    <name evidence="7 8" type="primary">deoC</name>
    <name evidence="8" type="ORF">EAV92_03610</name>
</gene>
<dbReference type="SUPFAM" id="SSF51569">
    <property type="entry name" value="Aldolase"/>
    <property type="match status" value="1"/>
</dbReference>
<evidence type="ECO:0000256" key="1">
    <source>
        <dbReference type="ARBA" id="ARBA00010936"/>
    </source>
</evidence>
<comment type="caution">
    <text evidence="7">Lacks conserved residue(s) required for the propagation of feature annotation.</text>
</comment>
<dbReference type="KEGG" id="coh:EAV92_03610"/>
<proteinExistence type="inferred from homology"/>
<dbReference type="GO" id="GO:0005737">
    <property type="term" value="C:cytoplasm"/>
    <property type="evidence" value="ECO:0007669"/>
    <property type="project" value="UniProtKB-SubCell"/>
</dbReference>
<evidence type="ECO:0000256" key="7">
    <source>
        <dbReference type="HAMAP-Rule" id="MF_00114"/>
    </source>
</evidence>
<protein>
    <recommendedName>
        <fullName evidence="7">Deoxyribose-phosphate aldolase</fullName>
        <shortName evidence="7">DERA</shortName>
        <ecNumber evidence="7">4.1.2.4</ecNumber>
    </recommendedName>
    <alternativeName>
        <fullName evidence="7">2-deoxy-D-ribose 5-phosphate aldolase</fullName>
    </alternativeName>
    <alternativeName>
        <fullName evidence="7">Phosphodeoxyriboaldolase</fullName>
        <shortName evidence="7">Deoxyriboaldolase</shortName>
    </alternativeName>
</protein>
<comment type="similarity">
    <text evidence="1 7">Belongs to the DeoC/FbaB aldolase family. DeoC type 1 subfamily.</text>
</comment>
<evidence type="ECO:0000256" key="5">
    <source>
        <dbReference type="ARBA" id="ARBA00048791"/>
    </source>
</evidence>
<evidence type="ECO:0000256" key="6">
    <source>
        <dbReference type="ARBA" id="ARBA00056337"/>
    </source>
</evidence>
<evidence type="ECO:0000313" key="9">
    <source>
        <dbReference type="Proteomes" id="UP000269097"/>
    </source>
</evidence>
<evidence type="ECO:0000256" key="2">
    <source>
        <dbReference type="ARBA" id="ARBA00022490"/>
    </source>
</evidence>
<dbReference type="NCBIfam" id="TIGR00126">
    <property type="entry name" value="deoC"/>
    <property type="match status" value="1"/>
</dbReference>
<dbReference type="UniPathway" id="UPA00002">
    <property type="reaction ID" value="UER00468"/>
</dbReference>
<dbReference type="EC" id="4.1.2.4" evidence="7"/>
<dbReference type="Proteomes" id="UP000269097">
    <property type="component" value="Chromosome"/>
</dbReference>
<dbReference type="GO" id="GO:0006018">
    <property type="term" value="P:2-deoxyribose 1-phosphate catabolic process"/>
    <property type="evidence" value="ECO:0007669"/>
    <property type="project" value="UniProtKB-UniRule"/>
</dbReference>
<comment type="subcellular location">
    <subcellularLocation>
        <location evidence="7">Cytoplasm</location>
    </subcellularLocation>
</comment>
<dbReference type="SMART" id="SM01133">
    <property type="entry name" value="DeoC"/>
    <property type="match status" value="1"/>
</dbReference>
<dbReference type="FunFam" id="3.20.20.70:FF:000044">
    <property type="entry name" value="Deoxyribose-phosphate aldolase"/>
    <property type="match status" value="1"/>
</dbReference>
<dbReference type="InterPro" id="IPR028581">
    <property type="entry name" value="DeoC_typeI"/>
</dbReference>
<name>A0A3G3JV56_9BACL</name>
<dbReference type="InterPro" id="IPR013785">
    <property type="entry name" value="Aldolase_TIM"/>
</dbReference>
<dbReference type="Pfam" id="PF01791">
    <property type="entry name" value="DeoC"/>
    <property type="match status" value="1"/>
</dbReference>
<accession>A0A3G3JV56</accession>
<organism evidence="8 9">
    <name type="scientific">Cohnella candidum</name>
    <dbReference type="NCBI Taxonomy" id="2674991"/>
    <lineage>
        <taxon>Bacteria</taxon>
        <taxon>Bacillati</taxon>
        <taxon>Bacillota</taxon>
        <taxon>Bacilli</taxon>
        <taxon>Bacillales</taxon>
        <taxon>Paenibacillaceae</taxon>
        <taxon>Cohnella</taxon>
    </lineage>
</organism>
<evidence type="ECO:0000313" key="8">
    <source>
        <dbReference type="EMBL" id="AYQ71737.1"/>
    </source>
</evidence>
<dbReference type="GO" id="GO:0016052">
    <property type="term" value="P:carbohydrate catabolic process"/>
    <property type="evidence" value="ECO:0007669"/>
    <property type="project" value="TreeGrafter"/>
</dbReference>
<dbReference type="HAMAP" id="MF_00114">
    <property type="entry name" value="DeoC_type1"/>
    <property type="match status" value="1"/>
</dbReference>
<keyword evidence="9" id="KW-1185">Reference proteome</keyword>
<evidence type="ECO:0000256" key="3">
    <source>
        <dbReference type="ARBA" id="ARBA00023239"/>
    </source>
</evidence>
<dbReference type="InterPro" id="IPR002915">
    <property type="entry name" value="DeoC/FbaB/LacD_aldolase"/>
</dbReference>
<comment type="pathway">
    <text evidence="7">Carbohydrate degradation; 2-deoxy-D-ribose 1-phosphate degradation; D-glyceraldehyde 3-phosphate and acetaldehyde from 2-deoxy-alpha-D-ribose 1-phosphate: step 2/2.</text>
</comment>
<keyword evidence="3 7" id="KW-0456">Lyase</keyword>
<evidence type="ECO:0000256" key="4">
    <source>
        <dbReference type="ARBA" id="ARBA00023270"/>
    </source>
</evidence>
<dbReference type="AlphaFoldDB" id="A0A3G3JV56"/>
<dbReference type="InterPro" id="IPR011343">
    <property type="entry name" value="DeoC"/>
</dbReference>
<dbReference type="GO" id="GO:0009264">
    <property type="term" value="P:deoxyribonucleotide catabolic process"/>
    <property type="evidence" value="ECO:0007669"/>
    <property type="project" value="UniProtKB-UniRule"/>
</dbReference>
<feature type="active site" description="Proton donor/acceptor" evidence="7">
    <location>
        <position position="105"/>
    </location>
</feature>